<keyword evidence="5 7" id="KW-0793">Thylakoid</keyword>
<proteinExistence type="inferred from homology"/>
<evidence type="ECO:0000256" key="5">
    <source>
        <dbReference type="ARBA" id="ARBA00023078"/>
    </source>
</evidence>
<sequence>MASALTSPEIFIALVVAAHAAVLALRLSISLYEA</sequence>
<gene>
    <name evidence="7 8" type="primary">psaM</name>
</gene>
<comment type="subcellular location">
    <subcellularLocation>
        <location evidence="7">Cellular thylakoid membrane</location>
        <topology evidence="7">Single-pass membrane protein</topology>
    </subcellularLocation>
</comment>
<evidence type="ECO:0000313" key="8">
    <source>
        <dbReference type="EMBL" id="ABD96433.1"/>
    </source>
</evidence>
<evidence type="ECO:0000256" key="2">
    <source>
        <dbReference type="ARBA" id="ARBA00022692"/>
    </source>
</evidence>
<dbReference type="InterPro" id="IPR037279">
    <property type="entry name" value="PSI_PsaM_sf"/>
</dbReference>
<keyword evidence="6 7" id="KW-0472">Membrane</keyword>
<evidence type="ECO:0000256" key="6">
    <source>
        <dbReference type="ARBA" id="ARBA00023136"/>
    </source>
</evidence>
<evidence type="ECO:0000256" key="1">
    <source>
        <dbReference type="ARBA" id="ARBA00022531"/>
    </source>
</evidence>
<dbReference type="NCBIfam" id="TIGR03053">
    <property type="entry name" value="PS_I_psaM"/>
    <property type="match status" value="1"/>
</dbReference>
<dbReference type="InterPro" id="IPR010010">
    <property type="entry name" value="PSI_PsaM"/>
</dbReference>
<comment type="similarity">
    <text evidence="7">Belongs to the PsaM family.</text>
</comment>
<keyword evidence="1 7" id="KW-0602">Photosynthesis</keyword>
<dbReference type="GO" id="GO:0015979">
    <property type="term" value="P:photosynthesis"/>
    <property type="evidence" value="ECO:0007669"/>
    <property type="project" value="UniProtKB-UniRule"/>
</dbReference>
<organism evidence="8">
    <name type="scientific">uncultured marine type-A Synechococcus GOM 4P21</name>
    <dbReference type="NCBI Taxonomy" id="364153"/>
    <lineage>
        <taxon>Bacteria</taxon>
        <taxon>Bacillati</taxon>
        <taxon>Cyanobacteriota</taxon>
        <taxon>Cyanophyceae</taxon>
        <taxon>Synechococcales</taxon>
        <taxon>Synechococcaceae</taxon>
        <taxon>Synechococcus</taxon>
        <taxon>environmental samples</taxon>
    </lineage>
</organism>
<protein>
    <recommendedName>
        <fullName evidence="7">Photosystem I reaction center subunit XII</fullName>
    </recommendedName>
    <alternativeName>
        <fullName evidence="7">PSI-M</fullName>
    </alternativeName>
</protein>
<dbReference type="HAMAP" id="MF_00828">
    <property type="entry name" value="PSI_PsaM"/>
    <property type="match status" value="1"/>
</dbReference>
<keyword evidence="4 7" id="KW-1133">Transmembrane helix</keyword>
<dbReference type="GO" id="GO:0009522">
    <property type="term" value="C:photosystem I"/>
    <property type="evidence" value="ECO:0007669"/>
    <property type="project" value="UniProtKB-KW"/>
</dbReference>
<evidence type="ECO:0000256" key="4">
    <source>
        <dbReference type="ARBA" id="ARBA00022989"/>
    </source>
</evidence>
<dbReference type="AlphaFoldDB" id="Q0QK96"/>
<dbReference type="Pfam" id="PF07465">
    <property type="entry name" value="PsaM"/>
    <property type="match status" value="1"/>
</dbReference>
<feature type="transmembrane region" description="Helical" evidence="7">
    <location>
        <begin position="12"/>
        <end position="32"/>
    </location>
</feature>
<evidence type="ECO:0000256" key="7">
    <source>
        <dbReference type="HAMAP-Rule" id="MF_00828"/>
    </source>
</evidence>
<dbReference type="EMBL" id="DQ325542">
    <property type="protein sequence ID" value="ABD96433.1"/>
    <property type="molecule type" value="Genomic_DNA"/>
</dbReference>
<accession>Q0QK96</accession>
<reference evidence="8" key="1">
    <citation type="journal article" date="2006" name="Mar. Ecol. Prog. Ser.">
        <title>Gene diversity and organization in rbcL-containing genome fragments from uncultivated Synechococcus in the Gulf of Mexico.</title>
        <authorList>
            <person name="John D.E."/>
            <person name="Wawrik B."/>
            <person name="Tabita F.R."/>
            <person name="Paul J.H."/>
        </authorList>
    </citation>
    <scope>NUCLEOTIDE SEQUENCE</scope>
</reference>
<evidence type="ECO:0000256" key="3">
    <source>
        <dbReference type="ARBA" id="ARBA00022836"/>
    </source>
</evidence>
<keyword evidence="3 7" id="KW-0603">Photosystem I</keyword>
<keyword evidence="2 7" id="KW-0812">Transmembrane</keyword>
<dbReference type="GO" id="GO:0031676">
    <property type="term" value="C:plasma membrane-derived thylakoid membrane"/>
    <property type="evidence" value="ECO:0007669"/>
    <property type="project" value="UniProtKB-SubCell"/>
</dbReference>
<dbReference type="SUPFAM" id="SSF81548">
    <property type="entry name" value="Subunit XII of photosystem I reaction centre, PsaM"/>
    <property type="match status" value="1"/>
</dbReference>
<name>Q0QK96_9SYNE</name>